<feature type="coiled-coil region" evidence="1">
    <location>
        <begin position="9"/>
        <end position="36"/>
    </location>
</feature>
<protein>
    <recommendedName>
        <fullName evidence="3">DUF1492 domain-containing protein</fullName>
    </recommendedName>
</protein>
<reference evidence="2" key="1">
    <citation type="journal article" date="2021" name="Proc. Natl. Acad. Sci. U.S.A.">
        <title>A Catalog of Tens of Thousands of Viruses from Human Metagenomes Reveals Hidden Associations with Chronic Diseases.</title>
        <authorList>
            <person name="Tisza M.J."/>
            <person name="Buck C.B."/>
        </authorList>
    </citation>
    <scope>NUCLEOTIDE SEQUENCE</scope>
    <source>
        <strain evidence="2">Ct03815</strain>
    </source>
</reference>
<organism evidence="2">
    <name type="scientific">Siphoviridae sp. ct03815</name>
    <dbReference type="NCBI Taxonomy" id="2827759"/>
    <lineage>
        <taxon>Viruses</taxon>
        <taxon>Duplodnaviria</taxon>
        <taxon>Heunggongvirae</taxon>
        <taxon>Uroviricota</taxon>
        <taxon>Caudoviricetes</taxon>
    </lineage>
</organism>
<evidence type="ECO:0008006" key="3">
    <source>
        <dbReference type="Google" id="ProtNLM"/>
    </source>
</evidence>
<keyword evidence="1" id="KW-0175">Coiled coil</keyword>
<proteinExistence type="predicted"/>
<sequence length="157" mass="18728">MDKDILEQYLEIKGEIRDLKERIDRDQHRLERIKAEGVVSDTVRGTRKDGTIGPIKITGYPLPEADQVKNMIKKRVLKLHILEDELQEAVNAVDDFIEKIPKSDLRMMFRFYYLDDMTWAAVAINMNYRFPKRRIKYTEDNCRIRHDRYLKDNLGKL</sequence>
<evidence type="ECO:0000313" key="2">
    <source>
        <dbReference type="EMBL" id="DAF65125.1"/>
    </source>
</evidence>
<evidence type="ECO:0000256" key="1">
    <source>
        <dbReference type="SAM" id="Coils"/>
    </source>
</evidence>
<accession>A0A8S5TPP9</accession>
<dbReference type="EMBL" id="BK032874">
    <property type="protein sequence ID" value="DAF65125.1"/>
    <property type="molecule type" value="Genomic_DNA"/>
</dbReference>
<name>A0A8S5TPP9_9CAUD</name>